<reference evidence="1" key="1">
    <citation type="journal article" date="2020" name="Cell">
        <title>Large-Scale Comparative Analyses of Tick Genomes Elucidate Their Genetic Diversity and Vector Capacities.</title>
        <authorList>
            <consortium name="Tick Genome and Microbiome Consortium (TIGMIC)"/>
            <person name="Jia N."/>
            <person name="Wang J."/>
            <person name="Shi W."/>
            <person name="Du L."/>
            <person name="Sun Y."/>
            <person name="Zhan W."/>
            <person name="Jiang J.F."/>
            <person name="Wang Q."/>
            <person name="Zhang B."/>
            <person name="Ji P."/>
            <person name="Bell-Sakyi L."/>
            <person name="Cui X.M."/>
            <person name="Yuan T.T."/>
            <person name="Jiang B.G."/>
            <person name="Yang W.F."/>
            <person name="Lam T.T."/>
            <person name="Chang Q.C."/>
            <person name="Ding S.J."/>
            <person name="Wang X.J."/>
            <person name="Zhu J.G."/>
            <person name="Ruan X.D."/>
            <person name="Zhao L."/>
            <person name="Wei J.T."/>
            <person name="Ye R.Z."/>
            <person name="Que T.C."/>
            <person name="Du C.H."/>
            <person name="Zhou Y.H."/>
            <person name="Cheng J.X."/>
            <person name="Dai P.F."/>
            <person name="Guo W.B."/>
            <person name="Han X.H."/>
            <person name="Huang E.J."/>
            <person name="Li L.F."/>
            <person name="Wei W."/>
            <person name="Gao Y.C."/>
            <person name="Liu J.Z."/>
            <person name="Shao H.Z."/>
            <person name="Wang X."/>
            <person name="Wang C.C."/>
            <person name="Yang T.C."/>
            <person name="Huo Q.B."/>
            <person name="Li W."/>
            <person name="Chen H.Y."/>
            <person name="Chen S.E."/>
            <person name="Zhou L.G."/>
            <person name="Ni X.B."/>
            <person name="Tian J.H."/>
            <person name="Sheng Y."/>
            <person name="Liu T."/>
            <person name="Pan Y.S."/>
            <person name="Xia L.Y."/>
            <person name="Li J."/>
            <person name="Zhao F."/>
            <person name="Cao W.C."/>
        </authorList>
    </citation>
    <scope>NUCLEOTIDE SEQUENCE</scope>
    <source>
        <strain evidence="1">Rsan-2018</strain>
    </source>
</reference>
<sequence>MVETACVSTVKSLQTAFEVGVLTSGVDAEVAWAAVCEIKSEGAWTASLETEVASTCKAVMSKTGAGMTPVDESVGPGAGLGSEPEAAVAEAAERETVVHRPRSSQITGRSLQRRCGSVRSGRRRLSTAAFLAQPFFMVDHVTPYLFGRALRPP</sequence>
<comment type="caution">
    <text evidence="1">The sequence shown here is derived from an EMBL/GenBank/DDBJ whole genome shotgun (WGS) entry which is preliminary data.</text>
</comment>
<keyword evidence="2" id="KW-1185">Reference proteome</keyword>
<accession>A0A9D4PBF1</accession>
<dbReference type="VEuPathDB" id="VectorBase:RSAN_042013"/>
<protein>
    <submittedName>
        <fullName evidence="1">Uncharacterized protein</fullName>
    </submittedName>
</protein>
<proteinExistence type="predicted"/>
<reference evidence="1" key="2">
    <citation type="submission" date="2021-09" db="EMBL/GenBank/DDBJ databases">
        <authorList>
            <person name="Jia N."/>
            <person name="Wang J."/>
            <person name="Shi W."/>
            <person name="Du L."/>
            <person name="Sun Y."/>
            <person name="Zhan W."/>
            <person name="Jiang J."/>
            <person name="Wang Q."/>
            <person name="Zhang B."/>
            <person name="Ji P."/>
            <person name="Sakyi L.B."/>
            <person name="Cui X."/>
            <person name="Yuan T."/>
            <person name="Jiang B."/>
            <person name="Yang W."/>
            <person name="Lam T.T.-Y."/>
            <person name="Chang Q."/>
            <person name="Ding S."/>
            <person name="Wang X."/>
            <person name="Zhu J."/>
            <person name="Ruan X."/>
            <person name="Zhao L."/>
            <person name="Wei J."/>
            <person name="Que T."/>
            <person name="Du C."/>
            <person name="Cheng J."/>
            <person name="Dai P."/>
            <person name="Han X."/>
            <person name="Huang E."/>
            <person name="Gao Y."/>
            <person name="Liu J."/>
            <person name="Shao H."/>
            <person name="Ye R."/>
            <person name="Li L."/>
            <person name="Wei W."/>
            <person name="Wang X."/>
            <person name="Wang C."/>
            <person name="Huo Q."/>
            <person name="Li W."/>
            <person name="Guo W."/>
            <person name="Chen H."/>
            <person name="Chen S."/>
            <person name="Zhou L."/>
            <person name="Zhou L."/>
            <person name="Ni X."/>
            <person name="Tian J."/>
            <person name="Zhou Y."/>
            <person name="Sheng Y."/>
            <person name="Liu T."/>
            <person name="Pan Y."/>
            <person name="Xia L."/>
            <person name="Li J."/>
            <person name="Zhao F."/>
            <person name="Cao W."/>
        </authorList>
    </citation>
    <scope>NUCLEOTIDE SEQUENCE</scope>
    <source>
        <strain evidence="1">Rsan-2018</strain>
        <tissue evidence="1">Larvae</tissue>
    </source>
</reference>
<organism evidence="1 2">
    <name type="scientific">Rhipicephalus sanguineus</name>
    <name type="common">Brown dog tick</name>
    <name type="synonym">Ixodes sanguineus</name>
    <dbReference type="NCBI Taxonomy" id="34632"/>
    <lineage>
        <taxon>Eukaryota</taxon>
        <taxon>Metazoa</taxon>
        <taxon>Ecdysozoa</taxon>
        <taxon>Arthropoda</taxon>
        <taxon>Chelicerata</taxon>
        <taxon>Arachnida</taxon>
        <taxon>Acari</taxon>
        <taxon>Parasitiformes</taxon>
        <taxon>Ixodida</taxon>
        <taxon>Ixodoidea</taxon>
        <taxon>Ixodidae</taxon>
        <taxon>Rhipicephalinae</taxon>
        <taxon>Rhipicephalus</taxon>
        <taxon>Rhipicephalus</taxon>
    </lineage>
</organism>
<evidence type="ECO:0000313" key="1">
    <source>
        <dbReference type="EMBL" id="KAH7935780.1"/>
    </source>
</evidence>
<dbReference type="EMBL" id="JABSTV010001255">
    <property type="protein sequence ID" value="KAH7935780.1"/>
    <property type="molecule type" value="Genomic_DNA"/>
</dbReference>
<dbReference type="AlphaFoldDB" id="A0A9D4PBF1"/>
<evidence type="ECO:0000313" key="2">
    <source>
        <dbReference type="Proteomes" id="UP000821837"/>
    </source>
</evidence>
<name>A0A9D4PBF1_RHISA</name>
<gene>
    <name evidence="1" type="ORF">HPB52_013465</name>
</gene>
<dbReference type="Proteomes" id="UP000821837">
    <property type="component" value="Unassembled WGS sequence"/>
</dbReference>